<dbReference type="GO" id="GO:0005737">
    <property type="term" value="C:cytoplasm"/>
    <property type="evidence" value="ECO:0007669"/>
    <property type="project" value="UniProtKB-SubCell"/>
</dbReference>
<dbReference type="GO" id="GO:0071555">
    <property type="term" value="P:cell wall organization"/>
    <property type="evidence" value="ECO:0007669"/>
    <property type="project" value="UniProtKB-KW"/>
</dbReference>
<keyword evidence="4" id="KW-0436">Ligase</keyword>
<dbReference type="Gene3D" id="3.30.1490.20">
    <property type="entry name" value="ATP-grasp fold, A domain"/>
    <property type="match status" value="1"/>
</dbReference>
<dbReference type="Pfam" id="PF07478">
    <property type="entry name" value="Dala_Dala_lig_C"/>
    <property type="match status" value="1"/>
</dbReference>
<dbReference type="GO" id="GO:0009252">
    <property type="term" value="P:peptidoglycan biosynthetic process"/>
    <property type="evidence" value="ECO:0007669"/>
    <property type="project" value="UniProtKB-KW"/>
</dbReference>
<dbReference type="AlphaFoldDB" id="A0AAT9L9B3"/>
<evidence type="ECO:0000256" key="9">
    <source>
        <dbReference type="ARBA" id="ARBA00023316"/>
    </source>
</evidence>
<dbReference type="InterPro" id="IPR011761">
    <property type="entry name" value="ATP-grasp"/>
</dbReference>
<comment type="subcellular location">
    <subcellularLocation>
        <location evidence="1">Cytoplasm</location>
    </subcellularLocation>
</comment>
<evidence type="ECO:0000313" key="12">
    <source>
        <dbReference type="EMBL" id="QUL97625.1"/>
    </source>
</evidence>
<organism evidence="12">
    <name type="scientific">Candidatus Fermentithermobacillus carboniphilus</name>
    <dbReference type="NCBI Taxonomy" id="3085328"/>
    <lineage>
        <taxon>Bacteria</taxon>
        <taxon>Bacillati</taxon>
        <taxon>Bacillota</taxon>
        <taxon>Candidatus Fermentithermobacillia</taxon>
        <taxon>Candidatus Fermentithermobacillales</taxon>
        <taxon>Candidatus Fermentithermobacillaceae</taxon>
        <taxon>Candidatus Fermentithermobacillus</taxon>
    </lineage>
</organism>
<dbReference type="GO" id="GO:0046872">
    <property type="term" value="F:metal ion binding"/>
    <property type="evidence" value="ECO:0007669"/>
    <property type="project" value="InterPro"/>
</dbReference>
<evidence type="ECO:0000256" key="2">
    <source>
        <dbReference type="ARBA" id="ARBA00010871"/>
    </source>
</evidence>
<dbReference type="GO" id="GO:0005524">
    <property type="term" value="F:ATP binding"/>
    <property type="evidence" value="ECO:0007669"/>
    <property type="project" value="UniProtKB-UniRule"/>
</dbReference>
<keyword evidence="3" id="KW-0963">Cytoplasm</keyword>
<evidence type="ECO:0000256" key="6">
    <source>
        <dbReference type="ARBA" id="ARBA00022840"/>
    </source>
</evidence>
<evidence type="ECO:0000256" key="5">
    <source>
        <dbReference type="ARBA" id="ARBA00022741"/>
    </source>
</evidence>
<feature type="domain" description="ATP-grasp" evidence="11">
    <location>
        <begin position="110"/>
        <end position="315"/>
    </location>
</feature>
<protein>
    <submittedName>
        <fullName evidence="12">ATP-grasp domain-containing protein</fullName>
    </submittedName>
</protein>
<evidence type="ECO:0000256" key="7">
    <source>
        <dbReference type="ARBA" id="ARBA00022960"/>
    </source>
</evidence>
<dbReference type="GO" id="GO:0008360">
    <property type="term" value="P:regulation of cell shape"/>
    <property type="evidence" value="ECO:0007669"/>
    <property type="project" value="UniProtKB-KW"/>
</dbReference>
<sequence>MLVAVVTNPSHETRLSAYDPHSKLQSQATSRAVHSALVELGYEVEVVEAGPSLLVELEKVRPDVVFNIATGYNTKKDQANIAAMLELSGIPFTGSTFQAHTIGLQKHLAKLVFQMYDIPTPMFLVFNRPPEDLPENVLRKIRFPVIVKPSSEGSSVGISPKSVTSDAEEMKSLIAEIIEKFGPPALVEEFVPGREFTVALVGYPDPVVLPIEEIVFEERAMYTYAIKANDAVKPVCPAEISPELETEISSAAKRAFVAVGCRDIARVDVRVSPDGKPFVLEINTLPGLMPGYSEVPRIAQKAGYDYVRLIEMVLKGALMRRGG</sequence>
<dbReference type="InterPro" id="IPR000291">
    <property type="entry name" value="D-Ala_lig_Van_CS"/>
</dbReference>
<keyword evidence="5 10" id="KW-0547">Nucleotide-binding</keyword>
<dbReference type="Gene3D" id="3.40.50.20">
    <property type="match status" value="1"/>
</dbReference>
<evidence type="ECO:0000256" key="1">
    <source>
        <dbReference type="ARBA" id="ARBA00004496"/>
    </source>
</evidence>
<dbReference type="EMBL" id="CP062796">
    <property type="protein sequence ID" value="QUL97625.1"/>
    <property type="molecule type" value="Genomic_DNA"/>
</dbReference>
<dbReference type="PANTHER" id="PTHR23132">
    <property type="entry name" value="D-ALANINE--D-ALANINE LIGASE"/>
    <property type="match status" value="1"/>
</dbReference>
<dbReference type="GO" id="GO:0008716">
    <property type="term" value="F:D-alanine-D-alanine ligase activity"/>
    <property type="evidence" value="ECO:0007669"/>
    <property type="project" value="InterPro"/>
</dbReference>
<keyword evidence="9" id="KW-0961">Cell wall biogenesis/degradation</keyword>
<reference evidence="12" key="1">
    <citation type="submission" date="2020-10" db="EMBL/GenBank/DDBJ databases">
        <authorList>
            <person name="Kadnikov V."/>
            <person name="Beletsky A.V."/>
            <person name="Mardanov A.V."/>
            <person name="Karnachuk O.V."/>
            <person name="Ravin N.V."/>
        </authorList>
    </citation>
    <scope>NUCLEOTIDE SEQUENCE</scope>
    <source>
        <strain evidence="12">Bu02</strain>
    </source>
</reference>
<evidence type="ECO:0000256" key="8">
    <source>
        <dbReference type="ARBA" id="ARBA00022984"/>
    </source>
</evidence>
<dbReference type="InterPro" id="IPR016185">
    <property type="entry name" value="PreATP-grasp_dom_sf"/>
</dbReference>
<dbReference type="PROSITE" id="PS50975">
    <property type="entry name" value="ATP_GRASP"/>
    <property type="match status" value="1"/>
</dbReference>
<keyword evidence="7" id="KW-0133">Cell shape</keyword>
<reference evidence="12" key="2">
    <citation type="journal article" date="2023" name="Biology">
        <title>Prokaryotic Life Associated with Coal-Fire Gas Vents Revealed by Metagenomics.</title>
        <authorList>
            <person name="Kadnikov V.V."/>
            <person name="Mardanov A.V."/>
            <person name="Beletsky A.V."/>
            <person name="Karnachuk O.V."/>
            <person name="Ravin N.V."/>
        </authorList>
    </citation>
    <scope>NUCLEOTIDE SEQUENCE</scope>
    <source>
        <strain evidence="12">Bu02</strain>
    </source>
</reference>
<dbReference type="SUPFAM" id="SSF56059">
    <property type="entry name" value="Glutathione synthetase ATP-binding domain-like"/>
    <property type="match status" value="1"/>
</dbReference>
<dbReference type="PANTHER" id="PTHR23132:SF23">
    <property type="entry name" value="D-ALANINE--D-ALANINE LIGASE B"/>
    <property type="match status" value="1"/>
</dbReference>
<accession>A0AAT9L9B3</accession>
<keyword evidence="6 10" id="KW-0067">ATP-binding</keyword>
<evidence type="ECO:0000256" key="3">
    <source>
        <dbReference type="ARBA" id="ARBA00022490"/>
    </source>
</evidence>
<dbReference type="Gene3D" id="3.30.470.20">
    <property type="entry name" value="ATP-grasp fold, B domain"/>
    <property type="match status" value="1"/>
</dbReference>
<dbReference type="PROSITE" id="PS00844">
    <property type="entry name" value="DALA_DALA_LIGASE_2"/>
    <property type="match status" value="1"/>
</dbReference>
<dbReference type="SUPFAM" id="SSF52440">
    <property type="entry name" value="PreATP-grasp domain"/>
    <property type="match status" value="1"/>
</dbReference>
<name>A0AAT9L9B3_9FIRM</name>
<evidence type="ECO:0000256" key="4">
    <source>
        <dbReference type="ARBA" id="ARBA00022598"/>
    </source>
</evidence>
<dbReference type="KEGG" id="fcz:IMF26_05715"/>
<evidence type="ECO:0000256" key="10">
    <source>
        <dbReference type="PROSITE-ProRule" id="PRU00409"/>
    </source>
</evidence>
<gene>
    <name evidence="12" type="ORF">IMF26_05715</name>
</gene>
<keyword evidence="8" id="KW-0573">Peptidoglycan synthesis</keyword>
<proteinExistence type="inferred from homology"/>
<comment type="similarity">
    <text evidence="2">Belongs to the D-alanine--D-alanine ligase family.</text>
</comment>
<dbReference type="InterPro" id="IPR011095">
    <property type="entry name" value="Dala_Dala_lig_C"/>
</dbReference>
<evidence type="ECO:0000259" key="11">
    <source>
        <dbReference type="PROSITE" id="PS50975"/>
    </source>
</evidence>
<dbReference type="InterPro" id="IPR013815">
    <property type="entry name" value="ATP_grasp_subdomain_1"/>
</dbReference>